<dbReference type="FunCoup" id="A0A2K3D1B0">
    <property type="interactions" value="2334"/>
</dbReference>
<evidence type="ECO:0000256" key="3">
    <source>
        <dbReference type="ARBA" id="ARBA00007438"/>
    </source>
</evidence>
<organism evidence="17 18">
    <name type="scientific">Chlamydomonas reinhardtii</name>
    <name type="common">Chlamydomonas smithii</name>
    <dbReference type="NCBI Taxonomy" id="3055"/>
    <lineage>
        <taxon>Eukaryota</taxon>
        <taxon>Viridiplantae</taxon>
        <taxon>Chlorophyta</taxon>
        <taxon>core chlorophytes</taxon>
        <taxon>Chlorophyceae</taxon>
        <taxon>CS clade</taxon>
        <taxon>Chlamydomonadales</taxon>
        <taxon>Chlamydomonadaceae</taxon>
        <taxon>Chlamydomonas</taxon>
    </lineage>
</organism>
<evidence type="ECO:0000256" key="10">
    <source>
        <dbReference type="ARBA" id="ARBA00022840"/>
    </source>
</evidence>
<keyword evidence="11" id="KW-0460">Magnesium</keyword>
<comment type="similarity">
    <text evidence="3">Belongs to the phenylalanyl-tRNA synthetase beta subunit family. Type 2 subfamily.</text>
</comment>
<dbReference type="SUPFAM" id="SSF56037">
    <property type="entry name" value="PheT/TilS domain"/>
    <property type="match status" value="1"/>
</dbReference>
<evidence type="ECO:0000256" key="4">
    <source>
        <dbReference type="ARBA" id="ARBA00011209"/>
    </source>
</evidence>
<evidence type="ECO:0000313" key="18">
    <source>
        <dbReference type="Proteomes" id="UP000006906"/>
    </source>
</evidence>
<evidence type="ECO:0000256" key="14">
    <source>
        <dbReference type="ARBA" id="ARBA00033189"/>
    </source>
</evidence>
<dbReference type="SMART" id="SM00874">
    <property type="entry name" value="B5"/>
    <property type="match status" value="1"/>
</dbReference>
<evidence type="ECO:0000256" key="2">
    <source>
        <dbReference type="ARBA" id="ARBA00004496"/>
    </source>
</evidence>
<keyword evidence="6" id="KW-0963">Cytoplasm</keyword>
<keyword evidence="9" id="KW-0547">Nucleotide-binding</keyword>
<evidence type="ECO:0000256" key="13">
    <source>
        <dbReference type="ARBA" id="ARBA00023146"/>
    </source>
</evidence>
<evidence type="ECO:0000313" key="17">
    <source>
        <dbReference type="EMBL" id="PNW74324.1"/>
    </source>
</evidence>
<dbReference type="GO" id="GO:0006432">
    <property type="term" value="P:phenylalanyl-tRNA aminoacylation"/>
    <property type="evidence" value="ECO:0000318"/>
    <property type="project" value="GO_Central"/>
</dbReference>
<sequence length="625" mass="68599">MPTVGVNRDKLFEKLGKVYTDEEFDHLCFEYGIELDDVTSEKEMLRKELASAMAKGGDNKLAAEAAAASEEVIYKIDIPANRYDMLCVEGIARALNIFRGTQAAPEYRLADMSGKPLQQMTVKPETSLVRPFVVCAVLRGVAFDAARYNSFIDLQDKLHQNLCRQRTLVAIGTHDLAKIQGPFTYEALPPEDIRFVPLKQTREFNAKELMQYYLDNDQKLKKFVPIIHSSVVYPVIYDANRTVLSLPPIINGQHSAISLETKDVFIECTATDLTKAKVVLNTVVTMFSEYCSRPFEVEPVEVTDAFGNKTVYPDLSCRRLDLTTTYVNSLLGVSLPGPDIATLLNKMQVSATLGPDGTALSVSVPPTRSDILHACDVAEDVAIAHGYNNIATRIPPTATQGRELPLNQVTELLRSELAMAGFTEVLTWALVSRAENFDQLRRPDDGATAVEIGNPATAEFEVCRSSLLSSALKTLGANKENALPIKLFEVSDAILLDSAVAVGARNERRLVAVYCAKESGFEVVHGLLNRVMEVLGVPYRDEPGASSAPVSYHWAPAADPALFPGRQAAVFASTCGDKPVGVFGIVHPEVLTAFELPYPVSALELNIEPFVFDQFYQSKLEPLSN</sequence>
<accession>A0A2K3D1B0</accession>
<comment type="cofactor">
    <cofactor evidence="1">
        <name>Mg(2+)</name>
        <dbReference type="ChEBI" id="CHEBI:18420"/>
    </cofactor>
</comment>
<evidence type="ECO:0000256" key="1">
    <source>
        <dbReference type="ARBA" id="ARBA00001946"/>
    </source>
</evidence>
<dbReference type="GeneID" id="5724671"/>
<dbReference type="FunFam" id="3.30.930.10:FF:000059">
    <property type="entry name" value="phenylalanine--tRNA ligase beta subunit"/>
    <property type="match status" value="1"/>
</dbReference>
<dbReference type="GO" id="GO:0000287">
    <property type="term" value="F:magnesium ion binding"/>
    <property type="evidence" value="ECO:0007669"/>
    <property type="project" value="InterPro"/>
</dbReference>
<dbReference type="InterPro" id="IPR045864">
    <property type="entry name" value="aa-tRNA-synth_II/BPL/LPL"/>
</dbReference>
<evidence type="ECO:0000256" key="12">
    <source>
        <dbReference type="ARBA" id="ARBA00022917"/>
    </source>
</evidence>
<evidence type="ECO:0000259" key="16">
    <source>
        <dbReference type="PROSITE" id="PS51483"/>
    </source>
</evidence>
<dbReference type="GO" id="GO:0009328">
    <property type="term" value="C:phenylalanine-tRNA ligase complex"/>
    <property type="evidence" value="ECO:0000318"/>
    <property type="project" value="GO_Central"/>
</dbReference>
<dbReference type="FunFam" id="3.30.56.10:FF:000008">
    <property type="entry name" value="Phenylalanyl-tRNA synthetase subunit beta"/>
    <property type="match status" value="1"/>
</dbReference>
<comment type="subunit">
    <text evidence="4">Tetramer of two alpha and two beta subunits.</text>
</comment>
<dbReference type="CDD" id="cd00769">
    <property type="entry name" value="PheRS_beta_core"/>
    <property type="match status" value="1"/>
</dbReference>
<evidence type="ECO:0000256" key="6">
    <source>
        <dbReference type="ARBA" id="ARBA00022490"/>
    </source>
</evidence>
<dbReference type="Gene3D" id="3.50.40.10">
    <property type="entry name" value="Phenylalanyl-trna Synthetase, Chain B, domain 3"/>
    <property type="match status" value="1"/>
</dbReference>
<dbReference type="NCBIfam" id="TIGR00471">
    <property type="entry name" value="pheT_arch"/>
    <property type="match status" value="1"/>
</dbReference>
<dbReference type="InterPro" id="IPR020825">
    <property type="entry name" value="Phe-tRNA_synthase-like_B3/B4"/>
</dbReference>
<gene>
    <name evidence="17" type="ORF">CHLRE_13g603900v5</name>
</gene>
<dbReference type="Pfam" id="PF03484">
    <property type="entry name" value="B5"/>
    <property type="match status" value="1"/>
</dbReference>
<proteinExistence type="inferred from homology"/>
<dbReference type="InterPro" id="IPR005146">
    <property type="entry name" value="B3/B4_tRNA-bd"/>
</dbReference>
<evidence type="ECO:0000256" key="9">
    <source>
        <dbReference type="ARBA" id="ARBA00022741"/>
    </source>
</evidence>
<dbReference type="AlphaFoldDB" id="A0A2K3D1B0"/>
<dbReference type="Proteomes" id="UP000006906">
    <property type="component" value="Chromosome 13"/>
</dbReference>
<comment type="subcellular location">
    <subcellularLocation>
        <location evidence="2">Cytoplasm</location>
    </subcellularLocation>
</comment>
<dbReference type="GO" id="GO:0004826">
    <property type="term" value="F:phenylalanine-tRNA ligase activity"/>
    <property type="evidence" value="ECO:0007669"/>
    <property type="project" value="UniProtKB-EC"/>
</dbReference>
<keyword evidence="12" id="KW-0648">Protein biosynthesis</keyword>
<dbReference type="Pfam" id="PF18262">
    <property type="entry name" value="PhetRS_B1"/>
    <property type="match status" value="1"/>
</dbReference>
<dbReference type="RefSeq" id="XP_042917806.1">
    <property type="nucleotide sequence ID" value="XM_043069831.1"/>
</dbReference>
<name>A0A2K3D1B0_CHLRE</name>
<dbReference type="SUPFAM" id="SSF46955">
    <property type="entry name" value="Putative DNA-binding domain"/>
    <property type="match status" value="2"/>
</dbReference>
<dbReference type="STRING" id="3055.A0A2K3D1B0"/>
<dbReference type="InterPro" id="IPR005147">
    <property type="entry name" value="tRNA_synthase_B5-dom"/>
</dbReference>
<comment type="catalytic activity">
    <reaction evidence="15">
        <text>tRNA(Phe) + L-phenylalanine + ATP = L-phenylalanyl-tRNA(Phe) + AMP + diphosphate + H(+)</text>
        <dbReference type="Rhea" id="RHEA:19413"/>
        <dbReference type="Rhea" id="RHEA-COMP:9668"/>
        <dbReference type="Rhea" id="RHEA-COMP:9699"/>
        <dbReference type="ChEBI" id="CHEBI:15378"/>
        <dbReference type="ChEBI" id="CHEBI:30616"/>
        <dbReference type="ChEBI" id="CHEBI:33019"/>
        <dbReference type="ChEBI" id="CHEBI:58095"/>
        <dbReference type="ChEBI" id="CHEBI:78442"/>
        <dbReference type="ChEBI" id="CHEBI:78531"/>
        <dbReference type="ChEBI" id="CHEBI:456215"/>
        <dbReference type="EC" id="6.1.1.20"/>
    </reaction>
</comment>
<dbReference type="Pfam" id="PF03483">
    <property type="entry name" value="B3_4"/>
    <property type="match status" value="1"/>
</dbReference>
<keyword evidence="7" id="KW-0436">Ligase</keyword>
<dbReference type="Gene3D" id="3.30.930.10">
    <property type="entry name" value="Bira Bifunctional Protein, Domain 2"/>
    <property type="match status" value="1"/>
</dbReference>
<dbReference type="PROSITE" id="PS51483">
    <property type="entry name" value="B5"/>
    <property type="match status" value="1"/>
</dbReference>
<protein>
    <recommendedName>
        <fullName evidence="5">phenylalanine--tRNA ligase</fullName>
        <ecNumber evidence="5">6.1.1.20</ecNumber>
    </recommendedName>
    <alternativeName>
        <fullName evidence="14">Phenylalanyl-tRNA synthetase beta subunit</fullName>
    </alternativeName>
</protein>
<dbReference type="ExpressionAtlas" id="A0A2K3D1B0">
    <property type="expression patterns" value="baseline"/>
</dbReference>
<dbReference type="PaxDb" id="3055-EDO98976"/>
<evidence type="ECO:0000256" key="7">
    <source>
        <dbReference type="ARBA" id="ARBA00022598"/>
    </source>
</evidence>
<evidence type="ECO:0000256" key="15">
    <source>
        <dbReference type="ARBA" id="ARBA00049255"/>
    </source>
</evidence>
<dbReference type="FunFam" id="3.50.40.10:FF:000002">
    <property type="entry name" value="phenylalanine--tRNA ligase beta subunit"/>
    <property type="match status" value="1"/>
</dbReference>
<keyword evidence="13" id="KW-0030">Aminoacyl-tRNA synthetase</keyword>
<dbReference type="InParanoid" id="A0A2K3D1B0"/>
<evidence type="ECO:0000256" key="11">
    <source>
        <dbReference type="ARBA" id="ARBA00022842"/>
    </source>
</evidence>
<dbReference type="GO" id="GO:0003723">
    <property type="term" value="F:RNA binding"/>
    <property type="evidence" value="ECO:0007669"/>
    <property type="project" value="InterPro"/>
</dbReference>
<keyword evidence="8" id="KW-0479">Metal-binding</keyword>
<evidence type="ECO:0000256" key="8">
    <source>
        <dbReference type="ARBA" id="ARBA00022723"/>
    </source>
</evidence>
<keyword evidence="10" id="KW-0067">ATP-binding</keyword>
<dbReference type="Gramene" id="PNW74324">
    <property type="protein sequence ID" value="PNW74324"/>
    <property type="gene ID" value="CHLRE_13g603900v5"/>
</dbReference>
<dbReference type="InterPro" id="IPR004531">
    <property type="entry name" value="Phe-tRNA-synth_IIc_bsu_arc_euk"/>
</dbReference>
<evidence type="ECO:0000256" key="5">
    <source>
        <dbReference type="ARBA" id="ARBA00012814"/>
    </source>
</evidence>
<dbReference type="SUPFAM" id="SSF55681">
    <property type="entry name" value="Class II aaRS and biotin synthetases"/>
    <property type="match status" value="1"/>
</dbReference>
<dbReference type="InterPro" id="IPR009061">
    <property type="entry name" value="DNA-bd_dom_put_sf"/>
</dbReference>
<dbReference type="Pfam" id="PF17759">
    <property type="entry name" value="tRNA_synthFbeta"/>
    <property type="match status" value="1"/>
</dbReference>
<dbReference type="KEGG" id="cre:CHLRE_13g603900v5"/>
<dbReference type="InterPro" id="IPR040659">
    <property type="entry name" value="PhetRS_B1"/>
</dbReference>
<dbReference type="SMART" id="SM00873">
    <property type="entry name" value="B3_4"/>
    <property type="match status" value="1"/>
</dbReference>
<dbReference type="PANTHER" id="PTHR10947">
    <property type="entry name" value="PHENYLALANYL-TRNA SYNTHETASE BETA CHAIN AND LEUCINE-RICH REPEAT-CONTAINING PROTEIN 47"/>
    <property type="match status" value="1"/>
</dbReference>
<feature type="domain" description="B5" evidence="16">
    <location>
        <begin position="315"/>
        <end position="392"/>
    </location>
</feature>
<dbReference type="EMBL" id="CM008974">
    <property type="protein sequence ID" value="PNW74324.1"/>
    <property type="molecule type" value="Genomic_DNA"/>
</dbReference>
<dbReference type="Gene3D" id="3.30.56.10">
    <property type="match status" value="2"/>
</dbReference>
<keyword evidence="18" id="KW-1185">Reference proteome</keyword>
<dbReference type="PANTHER" id="PTHR10947:SF0">
    <property type="entry name" value="PHENYLALANINE--TRNA LIGASE BETA SUBUNIT"/>
    <property type="match status" value="1"/>
</dbReference>
<reference evidence="17 18" key="1">
    <citation type="journal article" date="2007" name="Science">
        <title>The Chlamydomonas genome reveals the evolution of key animal and plant functions.</title>
        <authorList>
            <person name="Merchant S.S."/>
            <person name="Prochnik S.E."/>
            <person name="Vallon O."/>
            <person name="Harris E.H."/>
            <person name="Karpowicz S.J."/>
            <person name="Witman G.B."/>
            <person name="Terry A."/>
            <person name="Salamov A."/>
            <person name="Fritz-Laylin L.K."/>
            <person name="Marechal-Drouard L."/>
            <person name="Marshall W.F."/>
            <person name="Qu L.H."/>
            <person name="Nelson D.R."/>
            <person name="Sanderfoot A.A."/>
            <person name="Spalding M.H."/>
            <person name="Kapitonov V.V."/>
            <person name="Ren Q."/>
            <person name="Ferris P."/>
            <person name="Lindquist E."/>
            <person name="Shapiro H."/>
            <person name="Lucas S.M."/>
            <person name="Grimwood J."/>
            <person name="Schmutz J."/>
            <person name="Cardol P."/>
            <person name="Cerutti H."/>
            <person name="Chanfreau G."/>
            <person name="Chen C.L."/>
            <person name="Cognat V."/>
            <person name="Croft M.T."/>
            <person name="Dent R."/>
            <person name="Dutcher S."/>
            <person name="Fernandez E."/>
            <person name="Fukuzawa H."/>
            <person name="Gonzalez-Ballester D."/>
            <person name="Gonzalez-Halphen D."/>
            <person name="Hallmann A."/>
            <person name="Hanikenne M."/>
            <person name="Hippler M."/>
            <person name="Inwood W."/>
            <person name="Jabbari K."/>
            <person name="Kalanon M."/>
            <person name="Kuras R."/>
            <person name="Lefebvre P.A."/>
            <person name="Lemaire S.D."/>
            <person name="Lobanov A.V."/>
            <person name="Lohr M."/>
            <person name="Manuell A."/>
            <person name="Meier I."/>
            <person name="Mets L."/>
            <person name="Mittag M."/>
            <person name="Mittelmeier T."/>
            <person name="Moroney J.V."/>
            <person name="Moseley J."/>
            <person name="Napoli C."/>
            <person name="Nedelcu A.M."/>
            <person name="Niyogi K."/>
            <person name="Novoselov S.V."/>
            <person name="Paulsen I.T."/>
            <person name="Pazour G."/>
            <person name="Purton S."/>
            <person name="Ral J.P."/>
            <person name="Riano-Pachon D.M."/>
            <person name="Riekhof W."/>
            <person name="Rymarquis L."/>
            <person name="Schroda M."/>
            <person name="Stern D."/>
            <person name="Umen J."/>
            <person name="Willows R."/>
            <person name="Wilson N."/>
            <person name="Zimmer S.L."/>
            <person name="Allmer J."/>
            <person name="Balk J."/>
            <person name="Bisova K."/>
            <person name="Chen C.J."/>
            <person name="Elias M."/>
            <person name="Gendler K."/>
            <person name="Hauser C."/>
            <person name="Lamb M.R."/>
            <person name="Ledford H."/>
            <person name="Long J.C."/>
            <person name="Minagawa J."/>
            <person name="Page M.D."/>
            <person name="Pan J."/>
            <person name="Pootakham W."/>
            <person name="Roje S."/>
            <person name="Rose A."/>
            <person name="Stahlberg E."/>
            <person name="Terauchi A.M."/>
            <person name="Yang P."/>
            <person name="Ball S."/>
            <person name="Bowler C."/>
            <person name="Dieckmann C.L."/>
            <person name="Gladyshev V.N."/>
            <person name="Green P."/>
            <person name="Jorgensen R."/>
            <person name="Mayfield S."/>
            <person name="Mueller-Roeber B."/>
            <person name="Rajamani S."/>
            <person name="Sayre R.T."/>
            <person name="Brokstein P."/>
            <person name="Dubchak I."/>
            <person name="Goodstein D."/>
            <person name="Hornick L."/>
            <person name="Huang Y.W."/>
            <person name="Jhaveri J."/>
            <person name="Luo Y."/>
            <person name="Martinez D."/>
            <person name="Ngau W.C."/>
            <person name="Otillar B."/>
            <person name="Poliakov A."/>
            <person name="Porter A."/>
            <person name="Szajkowski L."/>
            <person name="Werner G."/>
            <person name="Zhou K."/>
            <person name="Grigoriev I.V."/>
            <person name="Rokhsar D.S."/>
            <person name="Grossman A.R."/>
        </authorList>
    </citation>
    <scope>NUCLEOTIDE SEQUENCE [LARGE SCALE GENOMIC DNA]</scope>
    <source>
        <strain evidence="18">CC-503</strain>
    </source>
</reference>
<dbReference type="OrthoDB" id="1698572at2759"/>
<dbReference type="InterPro" id="IPR045060">
    <property type="entry name" value="Phe-tRNA-ligase_IIc_bsu"/>
</dbReference>
<dbReference type="InterPro" id="IPR041616">
    <property type="entry name" value="PheRS_beta_core"/>
</dbReference>
<dbReference type="GO" id="GO:0005524">
    <property type="term" value="F:ATP binding"/>
    <property type="evidence" value="ECO:0007669"/>
    <property type="project" value="UniProtKB-KW"/>
</dbReference>
<dbReference type="EC" id="6.1.1.20" evidence="5"/>